<sequence>MSDSEDLAEIPEIPEDGADDLFGDSDIGDNDILPASDRELNSDDDETPARRADAEDHDDDHFHSTQNNVVEDAQVSRHRIPQPKNGQVRANCLCTCFLLSIMMVGR</sequence>
<accession>C9SHK3</accession>
<gene>
    <name evidence="2" type="ORF">VDBG_04535</name>
</gene>
<feature type="compositionally biased region" description="Basic and acidic residues" evidence="1">
    <location>
        <begin position="36"/>
        <end position="63"/>
    </location>
</feature>
<feature type="region of interest" description="Disordered" evidence="1">
    <location>
        <begin position="1"/>
        <end position="82"/>
    </location>
</feature>
<dbReference type="OrthoDB" id="20844at2759"/>
<evidence type="ECO:0000256" key="1">
    <source>
        <dbReference type="SAM" id="MobiDB-lite"/>
    </source>
</evidence>
<evidence type="ECO:0000313" key="3">
    <source>
        <dbReference type="Proteomes" id="UP000008698"/>
    </source>
</evidence>
<dbReference type="EMBL" id="DS985218">
    <property type="protein sequence ID" value="EEY18426.1"/>
    <property type="molecule type" value="Genomic_DNA"/>
</dbReference>
<reference evidence="3" key="1">
    <citation type="journal article" date="2011" name="PLoS Pathog.">
        <title>Comparative genomics yields insights into niche adaptation of plant vascular wilt pathogens.</title>
        <authorList>
            <person name="Klosterman S.J."/>
            <person name="Subbarao K.V."/>
            <person name="Kang S."/>
            <person name="Veronese P."/>
            <person name="Gold S.E."/>
            <person name="Thomma B.P.H.J."/>
            <person name="Chen Z."/>
            <person name="Henrissat B."/>
            <person name="Lee Y.-H."/>
            <person name="Park J."/>
            <person name="Garcia-Pedrajas M.D."/>
            <person name="Barbara D.J."/>
            <person name="Anchieta A."/>
            <person name="de Jonge R."/>
            <person name="Santhanam P."/>
            <person name="Maruthachalam K."/>
            <person name="Atallah Z."/>
            <person name="Amyotte S.G."/>
            <person name="Paz Z."/>
            <person name="Inderbitzin P."/>
            <person name="Hayes R.J."/>
            <person name="Heiman D.I."/>
            <person name="Young S."/>
            <person name="Zeng Q."/>
            <person name="Engels R."/>
            <person name="Galagan J."/>
            <person name="Cuomo C.A."/>
            <person name="Dobinson K.F."/>
            <person name="Ma L.-J."/>
        </authorList>
    </citation>
    <scope>NUCLEOTIDE SEQUENCE [LARGE SCALE GENOMIC DNA]</scope>
    <source>
        <strain evidence="3">VaMs.102 / ATCC MYA-4576 / FGSC 10136</strain>
    </source>
</reference>
<feature type="compositionally biased region" description="Acidic residues" evidence="1">
    <location>
        <begin position="1"/>
        <end position="29"/>
    </location>
</feature>
<dbReference type="Proteomes" id="UP000008698">
    <property type="component" value="Unassembled WGS sequence"/>
</dbReference>
<proteinExistence type="predicted"/>
<dbReference type="HOGENOM" id="CLU_2225205_0_0_1"/>
<dbReference type="GeneID" id="9530143"/>
<dbReference type="STRING" id="526221.C9SHK3"/>
<dbReference type="RefSeq" id="XP_003004929.1">
    <property type="nucleotide sequence ID" value="XM_003004883.1"/>
</dbReference>
<name>C9SHK3_VERA1</name>
<organism evidence="3">
    <name type="scientific">Verticillium alfalfae (strain VaMs.102 / ATCC MYA-4576 / FGSC 10136)</name>
    <name type="common">Verticillium wilt of alfalfa</name>
    <name type="synonym">Verticillium albo-atrum</name>
    <dbReference type="NCBI Taxonomy" id="526221"/>
    <lineage>
        <taxon>Eukaryota</taxon>
        <taxon>Fungi</taxon>
        <taxon>Dikarya</taxon>
        <taxon>Ascomycota</taxon>
        <taxon>Pezizomycotina</taxon>
        <taxon>Sordariomycetes</taxon>
        <taxon>Hypocreomycetidae</taxon>
        <taxon>Glomerellales</taxon>
        <taxon>Plectosphaerellaceae</taxon>
        <taxon>Verticillium</taxon>
    </lineage>
</organism>
<dbReference type="KEGG" id="val:VDBG_04535"/>
<dbReference type="AlphaFoldDB" id="C9SHK3"/>
<keyword evidence="3" id="KW-1185">Reference proteome</keyword>
<protein>
    <submittedName>
        <fullName evidence="2">Uncharacterized protein</fullName>
    </submittedName>
</protein>
<evidence type="ECO:0000313" key="2">
    <source>
        <dbReference type="EMBL" id="EEY18426.1"/>
    </source>
</evidence>